<feature type="non-terminal residue" evidence="2">
    <location>
        <position position="122"/>
    </location>
</feature>
<feature type="non-terminal residue" evidence="2">
    <location>
        <position position="1"/>
    </location>
</feature>
<reference evidence="2 3" key="1">
    <citation type="submission" date="2024-04" db="EMBL/GenBank/DDBJ databases">
        <authorList>
            <consortium name="Genoscope - CEA"/>
            <person name="William W."/>
        </authorList>
    </citation>
    <scope>NUCLEOTIDE SEQUENCE [LARGE SCALE GENOMIC DNA]</scope>
</reference>
<sequence>CFLRVCNSFSGHCERCIWERDGPFCDNIKVEEQKERGIFYSDLTSDQVLLTFLTLFAAGGALWFLMALSMYHRRKLVWEKIWKTGKIPYRHRLPKAFKEFLERSAHPATYRYSPLGREDRQR</sequence>
<name>A0AAV2HR03_LYMST</name>
<dbReference type="AlphaFoldDB" id="A0AAV2HR03"/>
<organism evidence="2 3">
    <name type="scientific">Lymnaea stagnalis</name>
    <name type="common">Great pond snail</name>
    <name type="synonym">Helix stagnalis</name>
    <dbReference type="NCBI Taxonomy" id="6523"/>
    <lineage>
        <taxon>Eukaryota</taxon>
        <taxon>Metazoa</taxon>
        <taxon>Spiralia</taxon>
        <taxon>Lophotrochozoa</taxon>
        <taxon>Mollusca</taxon>
        <taxon>Gastropoda</taxon>
        <taxon>Heterobranchia</taxon>
        <taxon>Euthyneura</taxon>
        <taxon>Panpulmonata</taxon>
        <taxon>Hygrophila</taxon>
        <taxon>Lymnaeoidea</taxon>
        <taxon>Lymnaeidae</taxon>
        <taxon>Lymnaea</taxon>
    </lineage>
</organism>
<keyword evidence="1" id="KW-0472">Membrane</keyword>
<proteinExistence type="predicted"/>
<feature type="transmembrane region" description="Helical" evidence="1">
    <location>
        <begin position="48"/>
        <end position="71"/>
    </location>
</feature>
<keyword evidence="1" id="KW-0812">Transmembrane</keyword>
<protein>
    <submittedName>
        <fullName evidence="2">Uncharacterized protein</fullName>
    </submittedName>
</protein>
<accession>A0AAV2HR03</accession>
<comment type="caution">
    <text evidence="2">The sequence shown here is derived from an EMBL/GenBank/DDBJ whole genome shotgun (WGS) entry which is preliminary data.</text>
</comment>
<keyword evidence="1" id="KW-1133">Transmembrane helix</keyword>
<dbReference type="Proteomes" id="UP001497497">
    <property type="component" value="Unassembled WGS sequence"/>
</dbReference>
<gene>
    <name evidence="2" type="ORF">GSLYS_00010262001</name>
</gene>
<dbReference type="EMBL" id="CAXITT010000227">
    <property type="protein sequence ID" value="CAL1536349.1"/>
    <property type="molecule type" value="Genomic_DNA"/>
</dbReference>
<keyword evidence="3" id="KW-1185">Reference proteome</keyword>
<evidence type="ECO:0000313" key="3">
    <source>
        <dbReference type="Proteomes" id="UP001497497"/>
    </source>
</evidence>
<evidence type="ECO:0000256" key="1">
    <source>
        <dbReference type="SAM" id="Phobius"/>
    </source>
</evidence>
<evidence type="ECO:0000313" key="2">
    <source>
        <dbReference type="EMBL" id="CAL1536349.1"/>
    </source>
</evidence>